<feature type="compositionally biased region" description="Basic and acidic residues" evidence="1">
    <location>
        <begin position="380"/>
        <end position="393"/>
    </location>
</feature>
<name>A0A8X7MMS5_9BASI</name>
<comment type="caution">
    <text evidence="3">The sequence shown here is derived from an EMBL/GenBank/DDBJ whole genome shotgun (WGS) entry which is preliminary data.</text>
</comment>
<evidence type="ECO:0000313" key="4">
    <source>
        <dbReference type="Proteomes" id="UP000077684"/>
    </source>
</evidence>
<dbReference type="AlphaFoldDB" id="A0A8X7MMS5"/>
<feature type="compositionally biased region" description="Low complexity" evidence="1">
    <location>
        <begin position="395"/>
        <end position="408"/>
    </location>
</feature>
<protein>
    <recommendedName>
        <fullName evidence="2">AB hydrolase-1 domain-containing protein</fullName>
    </recommendedName>
</protein>
<feature type="compositionally biased region" description="Polar residues" evidence="1">
    <location>
        <begin position="351"/>
        <end position="366"/>
    </location>
</feature>
<evidence type="ECO:0000259" key="2">
    <source>
        <dbReference type="Pfam" id="PF12697"/>
    </source>
</evidence>
<dbReference type="EMBL" id="LWDE02001170">
    <property type="protein sequence ID" value="KAE8242221.1"/>
    <property type="molecule type" value="Genomic_DNA"/>
</dbReference>
<dbReference type="Proteomes" id="UP000077684">
    <property type="component" value="Unassembled WGS sequence"/>
</dbReference>
<dbReference type="InterPro" id="IPR029058">
    <property type="entry name" value="AB_hydrolase_fold"/>
</dbReference>
<sequence length="629" mass="67640">MARPTLLTLPPSDDPTLLRSEKDTPVQLSYSYWPPTAADVHIAPVVVFLPAEGTDSRSIHREQLESPGLRCRFNLIALDLRGCGYSVHPVPSVDAVKDIDLQNVLAQDVIDALPSLPGRPLEPGPNGESRLFFVGTSVNCFIAMRIAAKLGDLARGLILISPSSEVESSDNAESFTDMVEAWAMTNQELVNQFPDSDTLLRVSPSVKVPLLVSGGFHARLLNEQPWPAKLFSVLTNHWRRRWLSAQDAHMDLEIWVHLPCSKRRELGTQWAGITSHVLVVRGGEGQPNGNGMEEHLRAKLVNAASFTCHVIDEAPLLVSVTHAASVNNEMAKFCARVCGLDTPELEPADNGSANDSLSPSITQATASPPSRSGSPSSLHESVHLDGGVHRSRAESVCSGVSSNSRSSGLTPTTTQALRNIMDFNMWKDLNRSQNSWTTGDTSCSSGDIRGRTTSCVTASALAVSPDVRSRATSDASSFVAQPDGVPRSRGMTDLHENEVLVMAAGQPEPGYKGMSASTDLAPQALCPVEPPYDSPTSQAEGSDARSEGDDATDAEDDVSIERGALLRRSFGRLSTKPCVLLFPSEYDGENFKTGETNAECAAQDYAMDANAAARMSIVIDEEVVAYTSY</sequence>
<keyword evidence="4" id="KW-1185">Reference proteome</keyword>
<dbReference type="InterPro" id="IPR000073">
    <property type="entry name" value="AB_hydrolase_1"/>
</dbReference>
<evidence type="ECO:0000256" key="1">
    <source>
        <dbReference type="SAM" id="MobiDB-lite"/>
    </source>
</evidence>
<gene>
    <name evidence="3" type="ORF">A4X06_0g7116</name>
</gene>
<feature type="region of interest" description="Disordered" evidence="1">
    <location>
        <begin position="346"/>
        <end position="412"/>
    </location>
</feature>
<feature type="domain" description="AB hydrolase-1" evidence="2">
    <location>
        <begin position="46"/>
        <end position="314"/>
    </location>
</feature>
<accession>A0A8X7MMS5</accession>
<dbReference type="Pfam" id="PF12697">
    <property type="entry name" value="Abhydrolase_6"/>
    <property type="match status" value="1"/>
</dbReference>
<reference evidence="3" key="1">
    <citation type="submission" date="2016-04" db="EMBL/GenBank/DDBJ databases">
        <authorList>
            <person name="Nguyen H.D."/>
            <person name="Samba Siva P."/>
            <person name="Cullis J."/>
            <person name="Levesque C.A."/>
            <person name="Hambleton S."/>
        </authorList>
    </citation>
    <scope>NUCLEOTIDE SEQUENCE</scope>
    <source>
        <strain evidence="3">DAOMC 236426</strain>
    </source>
</reference>
<feature type="compositionally biased region" description="Low complexity" evidence="1">
    <location>
        <begin position="367"/>
        <end position="377"/>
    </location>
</feature>
<evidence type="ECO:0000313" key="3">
    <source>
        <dbReference type="EMBL" id="KAE8242221.1"/>
    </source>
</evidence>
<reference evidence="3" key="2">
    <citation type="journal article" date="2019" name="IMA Fungus">
        <title>Genome sequencing and comparison of five Tilletia species to identify candidate genes for the detection of regulated species infecting wheat.</title>
        <authorList>
            <person name="Nguyen H.D.T."/>
            <person name="Sultana T."/>
            <person name="Kesanakurti P."/>
            <person name="Hambleton S."/>
        </authorList>
    </citation>
    <scope>NUCLEOTIDE SEQUENCE</scope>
    <source>
        <strain evidence="3">DAOMC 236426</strain>
    </source>
</reference>
<organism evidence="3 4">
    <name type="scientific">Tilletia controversa</name>
    <name type="common">dwarf bunt fungus</name>
    <dbReference type="NCBI Taxonomy" id="13291"/>
    <lineage>
        <taxon>Eukaryota</taxon>
        <taxon>Fungi</taxon>
        <taxon>Dikarya</taxon>
        <taxon>Basidiomycota</taxon>
        <taxon>Ustilaginomycotina</taxon>
        <taxon>Exobasidiomycetes</taxon>
        <taxon>Tilletiales</taxon>
        <taxon>Tilletiaceae</taxon>
        <taxon>Tilletia</taxon>
    </lineage>
</organism>
<dbReference type="Gene3D" id="3.40.50.1820">
    <property type="entry name" value="alpha/beta hydrolase"/>
    <property type="match status" value="1"/>
</dbReference>
<feature type="compositionally biased region" description="Acidic residues" evidence="1">
    <location>
        <begin position="549"/>
        <end position="558"/>
    </location>
</feature>
<proteinExistence type="predicted"/>
<dbReference type="SUPFAM" id="SSF53474">
    <property type="entry name" value="alpha/beta-Hydrolases"/>
    <property type="match status" value="1"/>
</dbReference>
<feature type="region of interest" description="Disordered" evidence="1">
    <location>
        <begin position="524"/>
        <end position="558"/>
    </location>
</feature>